<evidence type="ECO:0000256" key="1">
    <source>
        <dbReference type="HAMAP-Rule" id="MF_02066"/>
    </source>
</evidence>
<evidence type="ECO:0000259" key="2">
    <source>
        <dbReference type="Pfam" id="PF16331"/>
    </source>
</evidence>
<name>A0A6S6YD06_9PROT</name>
<keyword evidence="1" id="KW-0131">Cell cycle</keyword>
<comment type="subcellular location">
    <subcellularLocation>
        <location evidence="1">Periplasm</location>
    </subcellularLocation>
</comment>
<dbReference type="Pfam" id="PF16331">
    <property type="entry name" value="TolA_bind_tri"/>
    <property type="match status" value="1"/>
</dbReference>
<evidence type="ECO:0000313" key="4">
    <source>
        <dbReference type="Proteomes" id="UP000515733"/>
    </source>
</evidence>
<dbReference type="HAMAP" id="MF_02066">
    <property type="entry name" value="CpoB"/>
    <property type="match status" value="1"/>
</dbReference>
<comment type="similarity">
    <text evidence="1">Belongs to the CpoB family.</text>
</comment>
<feature type="domain" description="YbgF trimerisation" evidence="2">
    <location>
        <begin position="35"/>
        <end position="107"/>
    </location>
</feature>
<feature type="signal peptide" evidence="1">
    <location>
        <begin position="1"/>
        <end position="19"/>
    </location>
</feature>
<dbReference type="OrthoDB" id="8525418at2"/>
<feature type="coiled-coil region" evidence="1">
    <location>
        <begin position="59"/>
        <end position="86"/>
    </location>
</feature>
<organism evidence="3 4">
    <name type="scientific">Denitratisoma oestradiolicum</name>
    <dbReference type="NCBI Taxonomy" id="311182"/>
    <lineage>
        <taxon>Bacteria</taxon>
        <taxon>Pseudomonadati</taxon>
        <taxon>Pseudomonadota</taxon>
        <taxon>Betaproteobacteria</taxon>
        <taxon>Nitrosomonadales</taxon>
        <taxon>Sterolibacteriaceae</taxon>
        <taxon>Denitratisoma</taxon>
    </lineage>
</organism>
<reference evidence="3 4" key="1">
    <citation type="submission" date="2020-03" db="EMBL/GenBank/DDBJ databases">
        <authorList>
            <consortium name="Genoscope - CEA"/>
            <person name="William W."/>
        </authorList>
    </citation>
    <scope>NUCLEOTIDE SEQUENCE [LARGE SCALE GENOMIC DNA]</scope>
    <source>
        <strain evidence="4">DSM 16959</strain>
    </source>
</reference>
<dbReference type="InterPro" id="IPR019734">
    <property type="entry name" value="TPR_rpt"/>
</dbReference>
<dbReference type="GO" id="GO:0043093">
    <property type="term" value="P:FtsZ-dependent cytokinesis"/>
    <property type="evidence" value="ECO:0007669"/>
    <property type="project" value="UniProtKB-UniRule"/>
</dbReference>
<dbReference type="Pfam" id="PF13174">
    <property type="entry name" value="TPR_6"/>
    <property type="match status" value="1"/>
</dbReference>
<protein>
    <recommendedName>
        <fullName evidence="1">Cell division coordinator CpoB</fullName>
    </recommendedName>
</protein>
<feature type="chain" id="PRO_5031680683" description="Cell division coordinator CpoB" evidence="1">
    <location>
        <begin position="20"/>
        <end position="246"/>
    </location>
</feature>
<keyword evidence="1" id="KW-0574">Periplasm</keyword>
<accession>A0A6S6YD06</accession>
<comment type="function">
    <text evidence="1">Mediates coordination of peptidoglycan synthesis and outer membrane constriction during cell division.</text>
</comment>
<dbReference type="Proteomes" id="UP000515733">
    <property type="component" value="Chromosome"/>
</dbReference>
<dbReference type="RefSeq" id="WP_145769332.1">
    <property type="nucleotide sequence ID" value="NZ_LR778301.1"/>
</dbReference>
<gene>
    <name evidence="1 3" type="primary">cpoB</name>
    <name evidence="3" type="ORF">DENOEST_3432</name>
</gene>
<dbReference type="NCBIfam" id="TIGR02795">
    <property type="entry name" value="tol_pal_ybgF"/>
    <property type="match status" value="1"/>
</dbReference>
<dbReference type="Pfam" id="PF13432">
    <property type="entry name" value="TPR_16"/>
    <property type="match status" value="1"/>
</dbReference>
<dbReference type="InterPro" id="IPR032519">
    <property type="entry name" value="YbgF_tri"/>
</dbReference>
<proteinExistence type="inferred from homology"/>
<dbReference type="KEGG" id="doe:DENOEST_3432"/>
<keyword evidence="1" id="KW-0175">Coiled coil</keyword>
<dbReference type="Gene3D" id="1.20.5.110">
    <property type="match status" value="1"/>
</dbReference>
<sequence precursor="true">MRRAGLALLLLACALPARAGLFDDDEARARIGKLQGEVSELTQRQETTGKNQVDFANQVETLNAELARLRGQIEVLTYELDAAQKRQKDFYVDLDNRLRALETSAAASAAATEGTTTPVAADPAAETDNYESALKALKASRFKEALAAFSAFIKAYPESNLQPSAHFWAGYCLNQLREPAKAADMFGRLAAQWPDDPKAPEALLAQANSLEDAGQRAAARKVLTTLAAKYPASESGKKAKQQLKKK</sequence>
<dbReference type="InterPro" id="IPR034706">
    <property type="entry name" value="CpoB"/>
</dbReference>
<dbReference type="InterPro" id="IPR014162">
    <property type="entry name" value="CpoB_C"/>
</dbReference>
<evidence type="ECO:0000313" key="3">
    <source>
        <dbReference type="EMBL" id="CAB1370586.1"/>
    </source>
</evidence>
<keyword evidence="4" id="KW-1185">Reference proteome</keyword>
<keyword evidence="1" id="KW-0732">Signal</keyword>
<dbReference type="InterPro" id="IPR011990">
    <property type="entry name" value="TPR-like_helical_dom_sf"/>
</dbReference>
<dbReference type="GO" id="GO:0070206">
    <property type="term" value="P:protein trimerization"/>
    <property type="evidence" value="ECO:0007669"/>
    <property type="project" value="InterPro"/>
</dbReference>
<dbReference type="Gene3D" id="1.25.40.10">
    <property type="entry name" value="Tetratricopeptide repeat domain"/>
    <property type="match status" value="1"/>
</dbReference>
<keyword evidence="1 3" id="KW-0132">Cell division</keyword>
<dbReference type="GO" id="GO:0030288">
    <property type="term" value="C:outer membrane-bounded periplasmic space"/>
    <property type="evidence" value="ECO:0007669"/>
    <property type="project" value="UniProtKB-UniRule"/>
</dbReference>
<dbReference type="EMBL" id="LR778301">
    <property type="protein sequence ID" value="CAB1370586.1"/>
    <property type="molecule type" value="Genomic_DNA"/>
</dbReference>
<dbReference type="SUPFAM" id="SSF48452">
    <property type="entry name" value="TPR-like"/>
    <property type="match status" value="1"/>
</dbReference>
<dbReference type="AlphaFoldDB" id="A0A6S6YD06"/>